<feature type="domain" description="G-patch" evidence="2">
    <location>
        <begin position="272"/>
        <end position="315"/>
    </location>
</feature>
<dbReference type="PROSITE" id="PS50174">
    <property type="entry name" value="G_PATCH"/>
    <property type="match status" value="1"/>
</dbReference>
<evidence type="ECO:0000256" key="1">
    <source>
        <dbReference type="SAM" id="MobiDB-lite"/>
    </source>
</evidence>
<dbReference type="GeneTree" id="ENSGT00410000025698"/>
<dbReference type="InterPro" id="IPR000467">
    <property type="entry name" value="G_patch_dom"/>
</dbReference>
<dbReference type="STRING" id="7719.ENSCINP00000034939"/>
<evidence type="ECO:0000259" key="2">
    <source>
        <dbReference type="PROSITE" id="PS50174"/>
    </source>
</evidence>
<dbReference type="RefSeq" id="XP_002130587.1">
    <property type="nucleotide sequence ID" value="XM_002130551.3"/>
</dbReference>
<accession>H2XZ55</accession>
<dbReference type="SMART" id="SM00443">
    <property type="entry name" value="G_patch"/>
    <property type="match status" value="1"/>
</dbReference>
<organism evidence="3 4">
    <name type="scientific">Ciona intestinalis</name>
    <name type="common">Transparent sea squirt</name>
    <name type="synonym">Ascidia intestinalis</name>
    <dbReference type="NCBI Taxonomy" id="7719"/>
    <lineage>
        <taxon>Eukaryota</taxon>
        <taxon>Metazoa</taxon>
        <taxon>Chordata</taxon>
        <taxon>Tunicata</taxon>
        <taxon>Ascidiacea</taxon>
        <taxon>Phlebobranchia</taxon>
        <taxon>Cionidae</taxon>
        <taxon>Ciona</taxon>
    </lineage>
</organism>
<sequence length="315" mass="35716">MEELVQDLTSALEESELKIEVDQESPQHDLFKKRRMRKKRPVINEDGIVFKYLETCSDESSTNTRTVISVVCDKRLSGSDTESGFLLPRVRRHRRRKTKRMETDTGFKNYIKNKTECCNSTRELNGDRKNELESGISASDDSNEDVSAQDGDDEMTDFFNEPGGSVCGIPSIVPWWEEDAMEDTKLKCIINGAMSSMSDAAQKGFHSRINRLPGMAARSIRRGRRRYKQKKTGERVINNGEAPRQEIKNYKRRKTDEIPIELDTIPNLPLPHTNKGHKMLVGMGWNPGEGLGLNGQGIQNPVHATRRPKRNGLGL</sequence>
<proteinExistence type="predicted"/>
<dbReference type="AlphaFoldDB" id="H2XZ55"/>
<dbReference type="Pfam" id="PF01585">
    <property type="entry name" value="G-patch"/>
    <property type="match status" value="1"/>
</dbReference>
<gene>
    <name evidence="3" type="primary">LOC100186379</name>
</gene>
<evidence type="ECO:0000313" key="4">
    <source>
        <dbReference type="Proteomes" id="UP000008144"/>
    </source>
</evidence>
<protein>
    <submittedName>
        <fullName evidence="3">G patch domain-containing protein 2</fullName>
    </submittedName>
</protein>
<dbReference type="PANTHER" id="PTHR14195">
    <property type="entry name" value="G PATCH DOMAIN CONTAINING PROTEIN 2"/>
    <property type="match status" value="1"/>
</dbReference>
<reference evidence="3" key="2">
    <citation type="submission" date="2025-08" db="UniProtKB">
        <authorList>
            <consortium name="Ensembl"/>
        </authorList>
    </citation>
    <scope>IDENTIFICATION</scope>
</reference>
<dbReference type="OrthoDB" id="6095487at2759"/>
<reference evidence="3" key="3">
    <citation type="submission" date="2025-09" db="UniProtKB">
        <authorList>
            <consortium name="Ensembl"/>
        </authorList>
    </citation>
    <scope>IDENTIFICATION</scope>
</reference>
<dbReference type="Ensembl" id="ENSCINT00000034052.1">
    <property type="protein sequence ID" value="ENSCINP00000034939.1"/>
    <property type="gene ID" value="ENSCING00000022585.1"/>
</dbReference>
<feature type="region of interest" description="Disordered" evidence="1">
    <location>
        <begin position="122"/>
        <end position="152"/>
    </location>
</feature>
<dbReference type="Proteomes" id="UP000008144">
    <property type="component" value="Unassembled WGS sequence"/>
</dbReference>
<accession>A0A1W2WLA5</accession>
<dbReference type="InterPro" id="IPR051189">
    <property type="entry name" value="Splicing_assoc_domain"/>
</dbReference>
<dbReference type="OMA" id="GFHSRIN"/>
<name>H2XZ55_CIOIN</name>
<dbReference type="KEGG" id="cin:100186379"/>
<dbReference type="HOGENOM" id="CLU_882649_0_0_1"/>
<evidence type="ECO:0000313" key="3">
    <source>
        <dbReference type="Ensembl" id="ENSCINP00000034939.1"/>
    </source>
</evidence>
<keyword evidence="4" id="KW-1185">Reference proteome</keyword>
<dbReference type="GO" id="GO:0003676">
    <property type="term" value="F:nucleic acid binding"/>
    <property type="evidence" value="ECO:0007669"/>
    <property type="project" value="InterPro"/>
</dbReference>
<dbReference type="GeneID" id="100186379"/>
<dbReference type="InParanoid" id="H2XZ55"/>
<reference evidence="4" key="1">
    <citation type="journal article" date="2002" name="Science">
        <title>The draft genome of Ciona intestinalis: insights into chordate and vertebrate origins.</title>
        <authorList>
            <person name="Dehal P."/>
            <person name="Satou Y."/>
            <person name="Campbell R.K."/>
            <person name="Chapman J."/>
            <person name="Degnan B."/>
            <person name="De Tomaso A."/>
            <person name="Davidson B."/>
            <person name="Di Gregorio A."/>
            <person name="Gelpke M."/>
            <person name="Goodstein D.M."/>
            <person name="Harafuji N."/>
            <person name="Hastings K.E."/>
            <person name="Ho I."/>
            <person name="Hotta K."/>
            <person name="Huang W."/>
            <person name="Kawashima T."/>
            <person name="Lemaire P."/>
            <person name="Martinez D."/>
            <person name="Meinertzhagen I.A."/>
            <person name="Necula S."/>
            <person name="Nonaka M."/>
            <person name="Putnam N."/>
            <person name="Rash S."/>
            <person name="Saiga H."/>
            <person name="Satake M."/>
            <person name="Terry A."/>
            <person name="Yamada L."/>
            <person name="Wang H.G."/>
            <person name="Awazu S."/>
            <person name="Azumi K."/>
            <person name="Boore J."/>
            <person name="Branno M."/>
            <person name="Chin-Bow S."/>
            <person name="DeSantis R."/>
            <person name="Doyle S."/>
            <person name="Francino P."/>
            <person name="Keys D.N."/>
            <person name="Haga S."/>
            <person name="Hayashi H."/>
            <person name="Hino K."/>
            <person name="Imai K.S."/>
            <person name="Inaba K."/>
            <person name="Kano S."/>
            <person name="Kobayashi K."/>
            <person name="Kobayashi M."/>
            <person name="Lee B.I."/>
            <person name="Makabe K.W."/>
            <person name="Manohar C."/>
            <person name="Matassi G."/>
            <person name="Medina M."/>
            <person name="Mochizuki Y."/>
            <person name="Mount S."/>
            <person name="Morishita T."/>
            <person name="Miura S."/>
            <person name="Nakayama A."/>
            <person name="Nishizaka S."/>
            <person name="Nomoto H."/>
            <person name="Ohta F."/>
            <person name="Oishi K."/>
            <person name="Rigoutsos I."/>
            <person name="Sano M."/>
            <person name="Sasaki A."/>
            <person name="Sasakura Y."/>
            <person name="Shoguchi E."/>
            <person name="Shin-i T."/>
            <person name="Spagnuolo A."/>
            <person name="Stainier D."/>
            <person name="Suzuki M.M."/>
            <person name="Tassy O."/>
            <person name="Takatori N."/>
            <person name="Tokuoka M."/>
            <person name="Yagi K."/>
            <person name="Yoshizaki F."/>
            <person name="Wada S."/>
            <person name="Zhang C."/>
            <person name="Hyatt P.D."/>
            <person name="Larimer F."/>
            <person name="Detter C."/>
            <person name="Doggett N."/>
            <person name="Glavina T."/>
            <person name="Hawkins T."/>
            <person name="Richardson P."/>
            <person name="Lucas S."/>
            <person name="Kohara Y."/>
            <person name="Levine M."/>
            <person name="Satoh N."/>
            <person name="Rokhsar D.S."/>
        </authorList>
    </citation>
    <scope>NUCLEOTIDE SEQUENCE [LARGE SCALE GENOMIC DNA]</scope>
</reference>